<keyword evidence="4" id="KW-1185">Reference proteome</keyword>
<accession>A0A9P6JUC5</accession>
<feature type="region of interest" description="Disordered" evidence="1">
    <location>
        <begin position="296"/>
        <end position="337"/>
    </location>
</feature>
<dbReference type="Proteomes" id="UP000807306">
    <property type="component" value="Unassembled WGS sequence"/>
</dbReference>
<dbReference type="Pfam" id="PF00856">
    <property type="entry name" value="SET"/>
    <property type="match status" value="1"/>
</dbReference>
<evidence type="ECO:0000259" key="2">
    <source>
        <dbReference type="PROSITE" id="PS50280"/>
    </source>
</evidence>
<sequence>MESNRVRKSRRNRATANFSECSSYPEDSPLGPLEVLVAKLDQESFRSHIFAEIDDILTFTLFAAKKKQDRRLALKPACAFEGDELSINADKALSFAHVWEALLRQRLETKPFVAEFTAQIKALCPEIMSTSEAEKCFQHLAARYHVLLHDPSRCVTLEKVEFEHGRISAGLKSTRDIEAGMILLPLCSSMSSDCVKDRKAISVIQAGPKNRGPQGPRLILGPFRFANSDCNPNCQFMAIPQSHAFTLVTLVEVKKGQSITVKYSDDDSYFGHGECRCGTCSGEAPQAKRQKIQNPVTNGRKLTRRGGAREKRRKLLESFRGHSSKGAGDMENVGQPT</sequence>
<evidence type="ECO:0000313" key="3">
    <source>
        <dbReference type="EMBL" id="KAF9534092.1"/>
    </source>
</evidence>
<dbReference type="InterPro" id="IPR001214">
    <property type="entry name" value="SET_dom"/>
</dbReference>
<organism evidence="3 4">
    <name type="scientific">Crepidotus variabilis</name>
    <dbReference type="NCBI Taxonomy" id="179855"/>
    <lineage>
        <taxon>Eukaryota</taxon>
        <taxon>Fungi</taxon>
        <taxon>Dikarya</taxon>
        <taxon>Basidiomycota</taxon>
        <taxon>Agaricomycotina</taxon>
        <taxon>Agaricomycetes</taxon>
        <taxon>Agaricomycetidae</taxon>
        <taxon>Agaricales</taxon>
        <taxon>Agaricineae</taxon>
        <taxon>Crepidotaceae</taxon>
        <taxon>Crepidotus</taxon>
    </lineage>
</organism>
<feature type="compositionally biased region" description="Basic residues" evidence="1">
    <location>
        <begin position="301"/>
        <end position="314"/>
    </location>
</feature>
<name>A0A9P6JUC5_9AGAR</name>
<dbReference type="OrthoDB" id="3265353at2759"/>
<comment type="caution">
    <text evidence="3">The sequence shown here is derived from an EMBL/GenBank/DDBJ whole genome shotgun (WGS) entry which is preliminary data.</text>
</comment>
<gene>
    <name evidence="3" type="ORF">CPB83DRAFT_805179</name>
</gene>
<dbReference type="Gene3D" id="2.170.270.10">
    <property type="entry name" value="SET domain"/>
    <property type="match status" value="1"/>
</dbReference>
<protein>
    <recommendedName>
        <fullName evidence="2">SET domain-containing protein</fullName>
    </recommendedName>
</protein>
<dbReference type="PROSITE" id="PS50280">
    <property type="entry name" value="SET"/>
    <property type="match status" value="1"/>
</dbReference>
<reference evidence="3" key="1">
    <citation type="submission" date="2020-11" db="EMBL/GenBank/DDBJ databases">
        <authorList>
            <consortium name="DOE Joint Genome Institute"/>
            <person name="Ahrendt S."/>
            <person name="Riley R."/>
            <person name="Andreopoulos W."/>
            <person name="Labutti K."/>
            <person name="Pangilinan J."/>
            <person name="Ruiz-Duenas F.J."/>
            <person name="Barrasa J.M."/>
            <person name="Sanchez-Garcia M."/>
            <person name="Camarero S."/>
            <person name="Miyauchi S."/>
            <person name="Serrano A."/>
            <person name="Linde D."/>
            <person name="Babiker R."/>
            <person name="Drula E."/>
            <person name="Ayuso-Fernandez I."/>
            <person name="Pacheco R."/>
            <person name="Padilla G."/>
            <person name="Ferreira P."/>
            <person name="Barriuso J."/>
            <person name="Kellner H."/>
            <person name="Castanera R."/>
            <person name="Alfaro M."/>
            <person name="Ramirez L."/>
            <person name="Pisabarro A.G."/>
            <person name="Kuo A."/>
            <person name="Tritt A."/>
            <person name="Lipzen A."/>
            <person name="He G."/>
            <person name="Yan M."/>
            <person name="Ng V."/>
            <person name="Cullen D."/>
            <person name="Martin F."/>
            <person name="Rosso M.-N."/>
            <person name="Henrissat B."/>
            <person name="Hibbett D."/>
            <person name="Martinez A.T."/>
            <person name="Grigoriev I.V."/>
        </authorList>
    </citation>
    <scope>NUCLEOTIDE SEQUENCE</scope>
    <source>
        <strain evidence="3">CBS 506.95</strain>
    </source>
</reference>
<evidence type="ECO:0000256" key="1">
    <source>
        <dbReference type="SAM" id="MobiDB-lite"/>
    </source>
</evidence>
<dbReference type="AlphaFoldDB" id="A0A9P6JUC5"/>
<dbReference type="InterPro" id="IPR046341">
    <property type="entry name" value="SET_dom_sf"/>
</dbReference>
<evidence type="ECO:0000313" key="4">
    <source>
        <dbReference type="Proteomes" id="UP000807306"/>
    </source>
</evidence>
<dbReference type="EMBL" id="MU157827">
    <property type="protein sequence ID" value="KAF9534092.1"/>
    <property type="molecule type" value="Genomic_DNA"/>
</dbReference>
<feature type="domain" description="SET" evidence="2">
    <location>
        <begin position="153"/>
        <end position="264"/>
    </location>
</feature>
<dbReference type="SUPFAM" id="SSF82199">
    <property type="entry name" value="SET domain"/>
    <property type="match status" value="1"/>
</dbReference>
<proteinExistence type="predicted"/>